<dbReference type="EMBL" id="OP744025">
    <property type="protein sequence ID" value="UZZ64317.1"/>
    <property type="molecule type" value="Genomic_DNA"/>
</dbReference>
<name>A0AAE9TIQ2_9CAUD</name>
<keyword evidence="2" id="KW-1185">Reference proteome</keyword>
<reference evidence="1 2" key="1">
    <citation type="submission" date="2022-10" db="EMBL/GenBank/DDBJ databases">
        <authorList>
            <person name="Cortes-Martin A."/>
            <person name="Buttimer C.T.H."/>
            <person name="Hill C."/>
        </authorList>
    </citation>
    <scope>NUCLEOTIDE SEQUENCE [LARGE SCALE GENOMIC DNA]</scope>
</reference>
<proteinExistence type="predicted"/>
<accession>A0AAE9TIQ2</accession>
<protein>
    <submittedName>
        <fullName evidence="1">Uncharacterized protein</fullName>
    </submittedName>
</protein>
<evidence type="ECO:0000313" key="2">
    <source>
        <dbReference type="Proteomes" id="UP001236076"/>
    </source>
</evidence>
<organism evidence="1 2">
    <name type="scientific">Escherichia phage A5-4</name>
    <dbReference type="NCBI Taxonomy" id="2996162"/>
    <lineage>
        <taxon>Viruses</taxon>
        <taxon>Duplodnaviria</taxon>
        <taxon>Heunggongvirae</taxon>
        <taxon>Uroviricota</taxon>
        <taxon>Caudoviricetes</taxon>
        <taxon>Vequintavirinae</taxon>
    </lineage>
</organism>
<gene>
    <name evidence="1" type="ORF">A54_77</name>
</gene>
<dbReference type="Proteomes" id="UP001236076">
    <property type="component" value="Segment"/>
</dbReference>
<evidence type="ECO:0000313" key="1">
    <source>
        <dbReference type="EMBL" id="UZZ64317.1"/>
    </source>
</evidence>
<sequence length="60" mass="6963">MTELIATTKIEGVNDVTLSYDPSTLVYVVKYGRMIAELDCIDEAFEKYFELINIAYDDYR</sequence>